<dbReference type="RefSeq" id="WP_012431056.1">
    <property type="nucleotide sequence ID" value="NC_010679.1"/>
</dbReference>
<name>B2TGX1_PARPJ</name>
<dbReference type="EMBL" id="CP001054">
    <property type="protein sequence ID" value="ACD21687.1"/>
    <property type="molecule type" value="Genomic_DNA"/>
</dbReference>
<feature type="region of interest" description="Disordered" evidence="1">
    <location>
        <begin position="26"/>
        <end position="64"/>
    </location>
</feature>
<organism evidence="2 3">
    <name type="scientific">Paraburkholderia phytofirmans (strain DSM 17436 / LMG 22146 / PsJN)</name>
    <name type="common">Burkholderia phytofirmans</name>
    <dbReference type="NCBI Taxonomy" id="398527"/>
    <lineage>
        <taxon>Bacteria</taxon>
        <taxon>Pseudomonadati</taxon>
        <taxon>Pseudomonadota</taxon>
        <taxon>Betaproteobacteria</taxon>
        <taxon>Burkholderiales</taxon>
        <taxon>Burkholderiaceae</taxon>
        <taxon>Paraburkholderia</taxon>
    </lineage>
</organism>
<dbReference type="HOGENOM" id="CLU_2859119_0_0_4"/>
<accession>B2TGX1</accession>
<keyword evidence="2" id="KW-0614">Plasmid</keyword>
<evidence type="ECO:0000256" key="1">
    <source>
        <dbReference type="SAM" id="MobiDB-lite"/>
    </source>
</evidence>
<sequence>MSRLLKRLHRMNRCKSGELPLLEHELPRSDPSEAFPADSHPHQAPVKIEAVQRSSFALERDATT</sequence>
<reference evidence="2 3" key="1">
    <citation type="journal article" date="2011" name="J. Bacteriol.">
        <title>Complete genome sequence of the plant growth-promoting endophyte Burkholderia phytofirmans strain PsJN.</title>
        <authorList>
            <person name="Weilharter A."/>
            <person name="Mitter B."/>
            <person name="Shin M.V."/>
            <person name="Chain P.S."/>
            <person name="Nowak J."/>
            <person name="Sessitsch A."/>
        </authorList>
    </citation>
    <scope>NUCLEOTIDE SEQUENCE [LARGE SCALE GENOMIC DNA]</scope>
    <source>
        <strain evidence="3">DSM 17436 / LMG 22146 / PsJN</strain>
        <plasmid evidence="2 3">pBPHYT01</plasmid>
    </source>
</reference>
<dbReference type="Proteomes" id="UP000001739">
    <property type="component" value="Plasmid pBPHYT01"/>
</dbReference>
<geneLocation type="plasmid" evidence="2 3">
    <name>pBPHYT01</name>
</geneLocation>
<dbReference type="AlphaFoldDB" id="B2TGX1"/>
<proteinExistence type="predicted"/>
<evidence type="ECO:0000313" key="2">
    <source>
        <dbReference type="EMBL" id="ACD21687.1"/>
    </source>
</evidence>
<protein>
    <submittedName>
        <fullName evidence="2">Uncharacterized protein</fullName>
    </submittedName>
</protein>
<evidence type="ECO:0000313" key="3">
    <source>
        <dbReference type="Proteomes" id="UP000001739"/>
    </source>
</evidence>
<dbReference type="KEGG" id="bpy:Bphyt_7402"/>
<gene>
    <name evidence="2" type="ordered locus">Bphyt_7402</name>
</gene>